<evidence type="ECO:0000313" key="2">
    <source>
        <dbReference type="Ensembl" id="ENSONIP00000038300.1"/>
    </source>
</evidence>
<feature type="compositionally biased region" description="Basic and acidic residues" evidence="1">
    <location>
        <begin position="198"/>
        <end position="213"/>
    </location>
</feature>
<reference evidence="2" key="2">
    <citation type="submission" date="2025-08" db="UniProtKB">
        <authorList>
            <consortium name="Ensembl"/>
        </authorList>
    </citation>
    <scope>IDENTIFICATION</scope>
</reference>
<dbReference type="GeneTree" id="ENSGT00390000014376"/>
<gene>
    <name evidence="2" type="primary">lg23h7orf57</name>
</gene>
<name>A0A669BUP2_ORENI</name>
<protein>
    <submittedName>
        <fullName evidence="2">Si:dkey-276j7.1</fullName>
    </submittedName>
</protein>
<dbReference type="Proteomes" id="UP000005207">
    <property type="component" value="Linkage group LG23"/>
</dbReference>
<evidence type="ECO:0000256" key="1">
    <source>
        <dbReference type="SAM" id="MobiDB-lite"/>
    </source>
</evidence>
<dbReference type="OrthoDB" id="10012494at2759"/>
<organism evidence="2 3">
    <name type="scientific">Oreochromis niloticus</name>
    <name type="common">Nile tilapia</name>
    <name type="synonym">Tilapia nilotica</name>
    <dbReference type="NCBI Taxonomy" id="8128"/>
    <lineage>
        <taxon>Eukaryota</taxon>
        <taxon>Metazoa</taxon>
        <taxon>Chordata</taxon>
        <taxon>Craniata</taxon>
        <taxon>Vertebrata</taxon>
        <taxon>Euteleostomi</taxon>
        <taxon>Actinopterygii</taxon>
        <taxon>Neopterygii</taxon>
        <taxon>Teleostei</taxon>
        <taxon>Neoteleostei</taxon>
        <taxon>Acanthomorphata</taxon>
        <taxon>Ovalentaria</taxon>
        <taxon>Cichlomorphae</taxon>
        <taxon>Cichliformes</taxon>
        <taxon>Cichlidae</taxon>
        <taxon>African cichlids</taxon>
        <taxon>Pseudocrenilabrinae</taxon>
        <taxon>Oreochromini</taxon>
        <taxon>Oreochromis</taxon>
    </lineage>
</organism>
<dbReference type="GeneID" id="102080851"/>
<feature type="compositionally biased region" description="Polar residues" evidence="1">
    <location>
        <begin position="266"/>
        <end position="277"/>
    </location>
</feature>
<accession>A0A669BUP2</accession>
<dbReference type="FunCoup" id="A0A669BUP2">
    <property type="interactions" value="617"/>
</dbReference>
<dbReference type="Pfam" id="PF17662">
    <property type="entry name" value="DUF5524"/>
    <property type="match status" value="1"/>
</dbReference>
<feature type="region of interest" description="Disordered" evidence="1">
    <location>
        <begin position="63"/>
        <end position="97"/>
    </location>
</feature>
<dbReference type="PANTHER" id="PTHR31097:SF3">
    <property type="entry name" value="SI:DKEY-276J7.1"/>
    <property type="match status" value="1"/>
</dbReference>
<reference evidence="2" key="3">
    <citation type="submission" date="2025-09" db="UniProtKB">
        <authorList>
            <consortium name="Ensembl"/>
        </authorList>
    </citation>
    <scope>IDENTIFICATION</scope>
</reference>
<dbReference type="AlphaFoldDB" id="A0A669BUP2"/>
<feature type="region of interest" description="Disordered" evidence="1">
    <location>
        <begin position="139"/>
        <end position="285"/>
    </location>
</feature>
<dbReference type="InParanoid" id="A0A669BUP2"/>
<dbReference type="InterPro" id="IPR040247">
    <property type="entry name" value="DUF5524"/>
</dbReference>
<sequence length="285" mass="31217">MVWLRNKKLKSNLITITWTQRRSQSLSPSNTHDLPACAPEVGSRCRRKCPCPALLLEEEEREANDKMSAAVPNHRRTKPGGIKPGAVNSGVTGPTSQIPGLCQTATESAPVERISGRRVGIFETDSDYVKLAKQGGHKGLLSHDVDDDDMPKTPYNPPNWFGDDESKSGSKETSPDGQPKGGRQPLAPPFGTDNSTSWERETDRFTQGKEKMSPDAPASEMEGLTLTNKYKRRSYDKKTPPVSMSKLLSHGYVEGQKKSLNDDDASSVTSEQTSTVATEDVDDLE</sequence>
<evidence type="ECO:0000313" key="3">
    <source>
        <dbReference type="Proteomes" id="UP000005207"/>
    </source>
</evidence>
<dbReference type="KEGG" id="onl:102080851"/>
<dbReference type="CTD" id="124011277"/>
<dbReference type="PANTHER" id="PTHR31097">
    <property type="entry name" value="SI:DKEY-276J7.1"/>
    <property type="match status" value="1"/>
</dbReference>
<dbReference type="RefSeq" id="XP_005452392.1">
    <property type="nucleotide sequence ID" value="XM_005452335.3"/>
</dbReference>
<proteinExistence type="predicted"/>
<dbReference type="Ensembl" id="ENSONIT00000060203.1">
    <property type="protein sequence ID" value="ENSONIP00000038300.1"/>
    <property type="gene ID" value="ENSONIG00000043039.1"/>
</dbReference>
<feature type="compositionally biased region" description="Basic and acidic residues" evidence="1">
    <location>
        <begin position="164"/>
        <end position="174"/>
    </location>
</feature>
<reference evidence="3" key="1">
    <citation type="submission" date="2012-01" db="EMBL/GenBank/DDBJ databases">
        <title>The Genome Sequence of Oreochromis niloticus (Nile Tilapia).</title>
        <authorList>
            <consortium name="Broad Institute Genome Assembly Team"/>
            <consortium name="Broad Institute Sequencing Platform"/>
            <person name="Di Palma F."/>
            <person name="Johnson J."/>
            <person name="Lander E.S."/>
            <person name="Lindblad-Toh K."/>
        </authorList>
    </citation>
    <scope>NUCLEOTIDE SEQUENCE [LARGE SCALE GENOMIC DNA]</scope>
</reference>
<keyword evidence="3" id="KW-1185">Reference proteome</keyword>